<dbReference type="EMBL" id="CH963849">
    <property type="protein sequence ID" value="EDW74372.1"/>
    <property type="molecule type" value="Genomic_DNA"/>
</dbReference>
<comment type="similarity">
    <text evidence="1">Belongs to the protein kinase superfamily. ADCK protein kinase family.</text>
</comment>
<dbReference type="Gene3D" id="1.10.510.10">
    <property type="entry name" value="Transferase(Phosphotransferase) domain 1"/>
    <property type="match status" value="1"/>
</dbReference>
<evidence type="ECO:0000313" key="3">
    <source>
        <dbReference type="EMBL" id="EDW74372.1"/>
    </source>
</evidence>
<dbReference type="PANTHER" id="PTHR43173">
    <property type="entry name" value="ABC1 FAMILY PROTEIN"/>
    <property type="match status" value="1"/>
</dbReference>
<dbReference type="PROSITE" id="PS50011">
    <property type="entry name" value="PROTEIN_KINASE_DOM"/>
    <property type="match status" value="1"/>
</dbReference>
<dbReference type="Pfam" id="PF03109">
    <property type="entry name" value="ABC1"/>
    <property type="match status" value="1"/>
</dbReference>
<dbReference type="PANTHER" id="PTHR43173:SF19">
    <property type="entry name" value="AARF DOMAIN-CONTAINING PROTEIN KINASE 1"/>
    <property type="match status" value="1"/>
</dbReference>
<dbReference type="STRING" id="7260.B4MQI3"/>
<protein>
    <submittedName>
        <fullName evidence="3">GK21422</fullName>
    </submittedName>
</protein>
<dbReference type="InterPro" id="IPR011009">
    <property type="entry name" value="Kinase-like_dom_sf"/>
</dbReference>
<dbReference type="GO" id="GO:0005524">
    <property type="term" value="F:ATP binding"/>
    <property type="evidence" value="ECO:0007669"/>
    <property type="project" value="InterPro"/>
</dbReference>
<name>B4MQI3_DROWI</name>
<dbReference type="InterPro" id="IPR004147">
    <property type="entry name" value="ABC1_dom"/>
</dbReference>
<dbReference type="InterPro" id="IPR051130">
    <property type="entry name" value="Mito_struct-func_regulator"/>
</dbReference>
<evidence type="ECO:0000256" key="1">
    <source>
        <dbReference type="ARBA" id="ARBA00009670"/>
    </source>
</evidence>
<keyword evidence="4" id="KW-1185">Reference proteome</keyword>
<accession>B4MQI3</accession>
<dbReference type="SMART" id="SM00220">
    <property type="entry name" value="S_TKc"/>
    <property type="match status" value="1"/>
</dbReference>
<dbReference type="OrthoDB" id="427480at2759"/>
<dbReference type="Proteomes" id="UP000007798">
    <property type="component" value="Unassembled WGS sequence"/>
</dbReference>
<dbReference type="InterPro" id="IPR045307">
    <property type="entry name" value="ADCK1_dom"/>
</dbReference>
<dbReference type="InterPro" id="IPR000719">
    <property type="entry name" value="Prot_kinase_dom"/>
</dbReference>
<dbReference type="GO" id="GO:0055088">
    <property type="term" value="P:lipid homeostasis"/>
    <property type="evidence" value="ECO:0007669"/>
    <property type="project" value="TreeGrafter"/>
</dbReference>
<dbReference type="GO" id="GO:0004672">
    <property type="term" value="F:protein kinase activity"/>
    <property type="evidence" value="ECO:0007669"/>
    <property type="project" value="InterPro"/>
</dbReference>
<dbReference type="FunCoup" id="B4MQI3">
    <property type="interactions" value="810"/>
</dbReference>
<dbReference type="GO" id="GO:0007005">
    <property type="term" value="P:mitochondrion organization"/>
    <property type="evidence" value="ECO:0007669"/>
    <property type="project" value="TreeGrafter"/>
</dbReference>
<dbReference type="CDD" id="cd13969">
    <property type="entry name" value="ADCK1-like"/>
    <property type="match status" value="1"/>
</dbReference>
<feature type="domain" description="Protein kinase" evidence="2">
    <location>
        <begin position="150"/>
        <end position="477"/>
    </location>
</feature>
<dbReference type="GO" id="GO:0005743">
    <property type="term" value="C:mitochondrial inner membrane"/>
    <property type="evidence" value="ECO:0007669"/>
    <property type="project" value="TreeGrafter"/>
</dbReference>
<reference evidence="3 4" key="1">
    <citation type="journal article" date="2007" name="Nature">
        <title>Evolution of genes and genomes on the Drosophila phylogeny.</title>
        <authorList>
            <consortium name="Drosophila 12 Genomes Consortium"/>
            <person name="Clark A.G."/>
            <person name="Eisen M.B."/>
            <person name="Smith D.R."/>
            <person name="Bergman C.M."/>
            <person name="Oliver B."/>
            <person name="Markow T.A."/>
            <person name="Kaufman T.C."/>
            <person name="Kellis M."/>
            <person name="Gelbart W."/>
            <person name="Iyer V.N."/>
            <person name="Pollard D.A."/>
            <person name="Sackton T.B."/>
            <person name="Larracuente A.M."/>
            <person name="Singh N.D."/>
            <person name="Abad J.P."/>
            <person name="Abt D.N."/>
            <person name="Adryan B."/>
            <person name="Aguade M."/>
            <person name="Akashi H."/>
            <person name="Anderson W.W."/>
            <person name="Aquadro C.F."/>
            <person name="Ardell D.H."/>
            <person name="Arguello R."/>
            <person name="Artieri C.G."/>
            <person name="Barbash D.A."/>
            <person name="Barker D."/>
            <person name="Barsanti P."/>
            <person name="Batterham P."/>
            <person name="Batzoglou S."/>
            <person name="Begun D."/>
            <person name="Bhutkar A."/>
            <person name="Blanco E."/>
            <person name="Bosak S.A."/>
            <person name="Bradley R.K."/>
            <person name="Brand A.D."/>
            <person name="Brent M.R."/>
            <person name="Brooks A.N."/>
            <person name="Brown R.H."/>
            <person name="Butlin R.K."/>
            <person name="Caggese C."/>
            <person name="Calvi B.R."/>
            <person name="Bernardo de Carvalho A."/>
            <person name="Caspi A."/>
            <person name="Castrezana S."/>
            <person name="Celniker S.E."/>
            <person name="Chang J.L."/>
            <person name="Chapple C."/>
            <person name="Chatterji S."/>
            <person name="Chinwalla A."/>
            <person name="Civetta A."/>
            <person name="Clifton S.W."/>
            <person name="Comeron J.M."/>
            <person name="Costello J.C."/>
            <person name="Coyne J.A."/>
            <person name="Daub J."/>
            <person name="David R.G."/>
            <person name="Delcher A.L."/>
            <person name="Delehaunty K."/>
            <person name="Do C.B."/>
            <person name="Ebling H."/>
            <person name="Edwards K."/>
            <person name="Eickbush T."/>
            <person name="Evans J.D."/>
            <person name="Filipski A."/>
            <person name="Findeiss S."/>
            <person name="Freyhult E."/>
            <person name="Fulton L."/>
            <person name="Fulton R."/>
            <person name="Garcia A.C."/>
            <person name="Gardiner A."/>
            <person name="Garfield D.A."/>
            <person name="Garvin B.E."/>
            <person name="Gibson G."/>
            <person name="Gilbert D."/>
            <person name="Gnerre S."/>
            <person name="Godfrey J."/>
            <person name="Good R."/>
            <person name="Gotea V."/>
            <person name="Gravely B."/>
            <person name="Greenberg A.J."/>
            <person name="Griffiths-Jones S."/>
            <person name="Gross S."/>
            <person name="Guigo R."/>
            <person name="Gustafson E.A."/>
            <person name="Haerty W."/>
            <person name="Hahn M.W."/>
            <person name="Halligan D.L."/>
            <person name="Halpern A.L."/>
            <person name="Halter G.M."/>
            <person name="Han M.V."/>
            <person name="Heger A."/>
            <person name="Hillier L."/>
            <person name="Hinrichs A.S."/>
            <person name="Holmes I."/>
            <person name="Hoskins R.A."/>
            <person name="Hubisz M.J."/>
            <person name="Hultmark D."/>
            <person name="Huntley M.A."/>
            <person name="Jaffe D.B."/>
            <person name="Jagadeeshan S."/>
            <person name="Jeck W.R."/>
            <person name="Johnson J."/>
            <person name="Jones C.D."/>
            <person name="Jordan W.C."/>
            <person name="Karpen G.H."/>
            <person name="Kataoka E."/>
            <person name="Keightley P.D."/>
            <person name="Kheradpour P."/>
            <person name="Kirkness E.F."/>
            <person name="Koerich L.B."/>
            <person name="Kristiansen K."/>
            <person name="Kudrna D."/>
            <person name="Kulathinal R.J."/>
            <person name="Kumar S."/>
            <person name="Kwok R."/>
            <person name="Lander E."/>
            <person name="Langley C.H."/>
            <person name="Lapoint R."/>
            <person name="Lazzaro B.P."/>
            <person name="Lee S.J."/>
            <person name="Levesque L."/>
            <person name="Li R."/>
            <person name="Lin C.F."/>
            <person name="Lin M.F."/>
            <person name="Lindblad-Toh K."/>
            <person name="Llopart A."/>
            <person name="Long M."/>
            <person name="Low L."/>
            <person name="Lozovsky E."/>
            <person name="Lu J."/>
            <person name="Luo M."/>
            <person name="Machado C.A."/>
            <person name="Makalowski W."/>
            <person name="Marzo M."/>
            <person name="Matsuda M."/>
            <person name="Matzkin L."/>
            <person name="McAllister B."/>
            <person name="McBride C.S."/>
            <person name="McKernan B."/>
            <person name="McKernan K."/>
            <person name="Mendez-Lago M."/>
            <person name="Minx P."/>
            <person name="Mollenhauer M.U."/>
            <person name="Montooth K."/>
            <person name="Mount S.M."/>
            <person name="Mu X."/>
            <person name="Myers E."/>
            <person name="Negre B."/>
            <person name="Newfeld S."/>
            <person name="Nielsen R."/>
            <person name="Noor M.A."/>
            <person name="O'Grady P."/>
            <person name="Pachter L."/>
            <person name="Papaceit M."/>
            <person name="Parisi M.J."/>
            <person name="Parisi M."/>
            <person name="Parts L."/>
            <person name="Pedersen J.S."/>
            <person name="Pesole G."/>
            <person name="Phillippy A.M."/>
            <person name="Ponting C.P."/>
            <person name="Pop M."/>
            <person name="Porcelli D."/>
            <person name="Powell J.R."/>
            <person name="Prohaska S."/>
            <person name="Pruitt K."/>
            <person name="Puig M."/>
            <person name="Quesneville H."/>
            <person name="Ram K.R."/>
            <person name="Rand D."/>
            <person name="Rasmussen M.D."/>
            <person name="Reed L.K."/>
            <person name="Reenan R."/>
            <person name="Reily A."/>
            <person name="Remington K.A."/>
            <person name="Rieger T.T."/>
            <person name="Ritchie M.G."/>
            <person name="Robin C."/>
            <person name="Rogers Y.H."/>
            <person name="Rohde C."/>
            <person name="Rozas J."/>
            <person name="Rubenfield M.J."/>
            <person name="Ruiz A."/>
            <person name="Russo S."/>
            <person name="Salzberg S.L."/>
            <person name="Sanchez-Gracia A."/>
            <person name="Saranga D.J."/>
            <person name="Sato H."/>
            <person name="Schaeffer S.W."/>
            <person name="Schatz M.C."/>
            <person name="Schlenke T."/>
            <person name="Schwartz R."/>
            <person name="Segarra C."/>
            <person name="Singh R.S."/>
            <person name="Sirot L."/>
            <person name="Sirota M."/>
            <person name="Sisneros N.B."/>
            <person name="Smith C.D."/>
            <person name="Smith T.F."/>
            <person name="Spieth J."/>
            <person name="Stage D.E."/>
            <person name="Stark A."/>
            <person name="Stephan W."/>
            <person name="Strausberg R.L."/>
            <person name="Strempel S."/>
            <person name="Sturgill D."/>
            <person name="Sutton G."/>
            <person name="Sutton G.G."/>
            <person name="Tao W."/>
            <person name="Teichmann S."/>
            <person name="Tobari Y.N."/>
            <person name="Tomimura Y."/>
            <person name="Tsolas J.M."/>
            <person name="Valente V.L."/>
            <person name="Venter E."/>
            <person name="Venter J.C."/>
            <person name="Vicario S."/>
            <person name="Vieira F.G."/>
            <person name="Vilella A.J."/>
            <person name="Villasante A."/>
            <person name="Walenz B."/>
            <person name="Wang J."/>
            <person name="Wasserman M."/>
            <person name="Watts T."/>
            <person name="Wilson D."/>
            <person name="Wilson R.K."/>
            <person name="Wing R.A."/>
            <person name="Wolfner M.F."/>
            <person name="Wong A."/>
            <person name="Wong G.K."/>
            <person name="Wu C.I."/>
            <person name="Wu G."/>
            <person name="Yamamoto D."/>
            <person name="Yang H.P."/>
            <person name="Yang S.P."/>
            <person name="Yorke J.A."/>
            <person name="Yoshida K."/>
            <person name="Zdobnov E."/>
            <person name="Zhang P."/>
            <person name="Zhang Y."/>
            <person name="Zimin A.V."/>
            <person name="Baldwin J."/>
            <person name="Abdouelleil A."/>
            <person name="Abdulkadir J."/>
            <person name="Abebe A."/>
            <person name="Abera B."/>
            <person name="Abreu J."/>
            <person name="Acer S.C."/>
            <person name="Aftuck L."/>
            <person name="Alexander A."/>
            <person name="An P."/>
            <person name="Anderson E."/>
            <person name="Anderson S."/>
            <person name="Arachi H."/>
            <person name="Azer M."/>
            <person name="Bachantsang P."/>
            <person name="Barry A."/>
            <person name="Bayul T."/>
            <person name="Berlin A."/>
            <person name="Bessette D."/>
            <person name="Bloom T."/>
            <person name="Blye J."/>
            <person name="Boguslavskiy L."/>
            <person name="Bonnet C."/>
            <person name="Boukhgalter B."/>
            <person name="Bourzgui I."/>
            <person name="Brown A."/>
            <person name="Cahill P."/>
            <person name="Channer S."/>
            <person name="Cheshatsang Y."/>
            <person name="Chuda L."/>
            <person name="Citroen M."/>
            <person name="Collymore A."/>
            <person name="Cooke P."/>
            <person name="Costello M."/>
            <person name="D'Aco K."/>
            <person name="Daza R."/>
            <person name="De Haan G."/>
            <person name="DeGray S."/>
            <person name="DeMaso C."/>
            <person name="Dhargay N."/>
            <person name="Dooley K."/>
            <person name="Dooley E."/>
            <person name="Doricent M."/>
            <person name="Dorje P."/>
            <person name="Dorjee K."/>
            <person name="Dupes A."/>
            <person name="Elong R."/>
            <person name="Falk J."/>
            <person name="Farina A."/>
            <person name="Faro S."/>
            <person name="Ferguson D."/>
            <person name="Fisher S."/>
            <person name="Foley C.D."/>
            <person name="Franke A."/>
            <person name="Friedrich D."/>
            <person name="Gadbois L."/>
            <person name="Gearin G."/>
            <person name="Gearin C.R."/>
            <person name="Giannoukos G."/>
            <person name="Goode T."/>
            <person name="Graham J."/>
            <person name="Grandbois E."/>
            <person name="Grewal S."/>
            <person name="Gyaltsen K."/>
            <person name="Hafez N."/>
            <person name="Hagos B."/>
            <person name="Hall J."/>
            <person name="Henson C."/>
            <person name="Hollinger A."/>
            <person name="Honan T."/>
            <person name="Huard M.D."/>
            <person name="Hughes L."/>
            <person name="Hurhula B."/>
            <person name="Husby M.E."/>
            <person name="Kamat A."/>
            <person name="Kanga B."/>
            <person name="Kashin S."/>
            <person name="Khazanovich D."/>
            <person name="Kisner P."/>
            <person name="Lance K."/>
            <person name="Lara M."/>
            <person name="Lee W."/>
            <person name="Lennon N."/>
            <person name="Letendre F."/>
            <person name="LeVine R."/>
            <person name="Lipovsky A."/>
            <person name="Liu X."/>
            <person name="Liu J."/>
            <person name="Liu S."/>
            <person name="Lokyitsang T."/>
            <person name="Lokyitsang Y."/>
            <person name="Lubonja R."/>
            <person name="Lui A."/>
            <person name="MacDonald P."/>
            <person name="Magnisalis V."/>
            <person name="Maru K."/>
            <person name="Matthews C."/>
            <person name="McCusker W."/>
            <person name="McDonough S."/>
            <person name="Mehta T."/>
            <person name="Meldrim J."/>
            <person name="Meneus L."/>
            <person name="Mihai O."/>
            <person name="Mihalev A."/>
            <person name="Mihova T."/>
            <person name="Mittelman R."/>
            <person name="Mlenga V."/>
            <person name="Montmayeur A."/>
            <person name="Mulrain L."/>
            <person name="Navidi A."/>
            <person name="Naylor J."/>
            <person name="Negash T."/>
            <person name="Nguyen T."/>
            <person name="Nguyen N."/>
            <person name="Nicol R."/>
            <person name="Norbu C."/>
            <person name="Norbu N."/>
            <person name="Novod N."/>
            <person name="O'Neill B."/>
            <person name="Osman S."/>
            <person name="Markiewicz E."/>
            <person name="Oyono O.L."/>
            <person name="Patti C."/>
            <person name="Phunkhang P."/>
            <person name="Pierre F."/>
            <person name="Priest M."/>
            <person name="Raghuraman S."/>
            <person name="Rege F."/>
            <person name="Reyes R."/>
            <person name="Rise C."/>
            <person name="Rogov P."/>
            <person name="Ross K."/>
            <person name="Ryan E."/>
            <person name="Settipalli S."/>
            <person name="Shea T."/>
            <person name="Sherpa N."/>
            <person name="Shi L."/>
            <person name="Shih D."/>
            <person name="Sparrow T."/>
            <person name="Spaulding J."/>
            <person name="Stalker J."/>
            <person name="Stange-Thomann N."/>
            <person name="Stavropoulos S."/>
            <person name="Stone C."/>
            <person name="Strader C."/>
            <person name="Tesfaye S."/>
            <person name="Thomson T."/>
            <person name="Thoulutsang Y."/>
            <person name="Thoulutsang D."/>
            <person name="Topham K."/>
            <person name="Topping I."/>
            <person name="Tsamla T."/>
            <person name="Vassiliev H."/>
            <person name="Vo A."/>
            <person name="Wangchuk T."/>
            <person name="Wangdi T."/>
            <person name="Weiand M."/>
            <person name="Wilkinson J."/>
            <person name="Wilson A."/>
            <person name="Yadav S."/>
            <person name="Young G."/>
            <person name="Yu Q."/>
            <person name="Zembek L."/>
            <person name="Zhong D."/>
            <person name="Zimmer A."/>
            <person name="Zwirko Z."/>
            <person name="Jaffe D.B."/>
            <person name="Alvarez P."/>
            <person name="Brockman W."/>
            <person name="Butler J."/>
            <person name="Chin C."/>
            <person name="Gnerre S."/>
            <person name="Grabherr M."/>
            <person name="Kleber M."/>
            <person name="Mauceli E."/>
            <person name="MacCallum I."/>
        </authorList>
    </citation>
    <scope>NUCLEOTIDE SEQUENCE [LARGE SCALE GENOMIC DNA]</scope>
    <source>
        <strain evidence="4">Tucson 14030-0811.24</strain>
    </source>
</reference>
<gene>
    <name evidence="3" type="primary">Dwil\GK21422</name>
    <name evidence="3" type="ORF">Dwil_GK21422</name>
</gene>
<dbReference type="GO" id="GO:0010637">
    <property type="term" value="P:negative regulation of mitochondrial fusion"/>
    <property type="evidence" value="ECO:0007669"/>
    <property type="project" value="EnsemblMetazoa"/>
</dbReference>
<dbReference type="SMR" id="B4MQI3"/>
<dbReference type="eggNOG" id="KOG1235">
    <property type="taxonomic scope" value="Eukaryota"/>
</dbReference>
<dbReference type="KEGG" id="dwi:6640315"/>
<sequence>MLMLRRLVGYSALGAGLIGTARSLHTNDYDLNSLGLVRLTRSACAVVDVALTYKRELYYREWDKSTPEYKAEKSRVHKIAAEKLLELICTNRGVYIKVGQHIGALEYLLPKEFVQTMKVLHSDAPQNPIEDLFKVIKQDLKQNPEDIFDSFEREPLGTASLAQVHKARLKTGEIVAVKVQHPYVKGNSLVDMKTMELAVKMLAKIFPDFKIQWLVEESKKNLPIELDFLNEGRNAEKVAKQFVKYDWLKVPKIYWELSTSRVLVMEYLEGGHVTDLDYIKKNQIDTFAVANRIGQLYSEMIFSTGFVHSDPHPGNILVRRTPQHNLEIILLDHGLYANLTDKFRYDYSNLWLSILNVDRKAMRKHSEQLGIKGDLYGLFACMVTGRPWETVMQGISKVQYSKEEKNTLQSNTSLVLPHISDVLEQVDRQMLLILKTNDLIRGIESTLKTQNRMTAFWVMSKCCVQSSYAEQRSHTQLSRRTQTWLSLKERWDLFKLNIYYLYLGLINFGFLTALKQIL</sequence>
<evidence type="ECO:0000259" key="2">
    <source>
        <dbReference type="PROSITE" id="PS50011"/>
    </source>
</evidence>
<organism evidence="4">
    <name type="scientific">Drosophila willistoni</name>
    <name type="common">Fruit fly</name>
    <dbReference type="NCBI Taxonomy" id="7260"/>
    <lineage>
        <taxon>Eukaryota</taxon>
        <taxon>Metazoa</taxon>
        <taxon>Ecdysozoa</taxon>
        <taxon>Arthropoda</taxon>
        <taxon>Hexapoda</taxon>
        <taxon>Insecta</taxon>
        <taxon>Pterygota</taxon>
        <taxon>Neoptera</taxon>
        <taxon>Endopterygota</taxon>
        <taxon>Diptera</taxon>
        <taxon>Brachycera</taxon>
        <taxon>Muscomorpha</taxon>
        <taxon>Ephydroidea</taxon>
        <taxon>Drosophilidae</taxon>
        <taxon>Drosophila</taxon>
        <taxon>Sophophora</taxon>
    </lineage>
</organism>
<dbReference type="AlphaFoldDB" id="B4MQI3"/>
<dbReference type="PhylomeDB" id="B4MQI3"/>
<proteinExistence type="inferred from homology"/>
<evidence type="ECO:0000313" key="4">
    <source>
        <dbReference type="Proteomes" id="UP000007798"/>
    </source>
</evidence>
<dbReference type="OMA" id="RCNPEDI"/>
<dbReference type="SUPFAM" id="SSF56112">
    <property type="entry name" value="Protein kinase-like (PK-like)"/>
    <property type="match status" value="1"/>
</dbReference>
<dbReference type="HOGENOM" id="CLU_006533_2_0_1"/>
<dbReference type="InParanoid" id="B4MQI3"/>
<dbReference type="GO" id="GO:1903852">
    <property type="term" value="P:positive regulation of cristae formation"/>
    <property type="evidence" value="ECO:0007669"/>
    <property type="project" value="EnsemblMetazoa"/>
</dbReference>